<organism evidence="2">
    <name type="scientific">viral metagenome</name>
    <dbReference type="NCBI Taxonomy" id="1070528"/>
    <lineage>
        <taxon>unclassified sequences</taxon>
        <taxon>metagenomes</taxon>
        <taxon>organismal metagenomes</taxon>
    </lineage>
</organism>
<feature type="domain" description="C2H2-type" evidence="1">
    <location>
        <begin position="14"/>
        <end position="38"/>
    </location>
</feature>
<evidence type="ECO:0000259" key="1">
    <source>
        <dbReference type="SMART" id="SM00355"/>
    </source>
</evidence>
<dbReference type="EMBL" id="MN740212">
    <property type="protein sequence ID" value="QHT93975.1"/>
    <property type="molecule type" value="Genomic_DNA"/>
</dbReference>
<dbReference type="AlphaFoldDB" id="A0A6C0IN97"/>
<feature type="domain" description="C2H2-type" evidence="1">
    <location>
        <begin position="48"/>
        <end position="72"/>
    </location>
</feature>
<accession>A0A6C0IN97</accession>
<dbReference type="SMART" id="SM00355">
    <property type="entry name" value="ZnF_C2H2"/>
    <property type="match status" value="2"/>
</dbReference>
<sequence>MTNYNNKSNMRKEYLCELCNFKTNLKENFRIHTTTKKHKKIIYESGKYTCELCYYSTSLYQNFQKHLETQKHKSKMDKEEHKIEFDSKKETIKMLVDEIKGKDEEIKGKDEEIKELIFKLYEDQKDINEELKRMNNYTNSIQGSHNIINNLTNNNNTFNLQVFLNETCKNAMNIEDFVESIVIDVKDLKYLGNKGYVEGISSIIIEKLNEIAIEMRPMHCTDIKRENIYVRTYNNWEKEDTKKTKTNGLIREVQRANTRALQDVYQKTYPQCMSNYNSKEHKEYGEIIHQNFWGGKVNYEELNKKIIRKVVQEIPIEKNIN</sequence>
<proteinExistence type="predicted"/>
<name>A0A6C0IN97_9ZZZZ</name>
<protein>
    <recommendedName>
        <fullName evidence="1">C2H2-type domain-containing protein</fullName>
    </recommendedName>
</protein>
<dbReference type="Gene3D" id="3.30.160.60">
    <property type="entry name" value="Classic Zinc Finger"/>
    <property type="match status" value="1"/>
</dbReference>
<dbReference type="InterPro" id="IPR013087">
    <property type="entry name" value="Znf_C2H2_type"/>
</dbReference>
<reference evidence="2" key="1">
    <citation type="journal article" date="2020" name="Nature">
        <title>Giant virus diversity and host interactions through global metagenomics.</title>
        <authorList>
            <person name="Schulz F."/>
            <person name="Roux S."/>
            <person name="Paez-Espino D."/>
            <person name="Jungbluth S."/>
            <person name="Walsh D.A."/>
            <person name="Denef V.J."/>
            <person name="McMahon K.D."/>
            <person name="Konstantinidis K.T."/>
            <person name="Eloe-Fadrosh E.A."/>
            <person name="Kyrpides N.C."/>
            <person name="Woyke T."/>
        </authorList>
    </citation>
    <scope>NUCLEOTIDE SEQUENCE</scope>
    <source>
        <strain evidence="2">GVMAG-M-3300024258-14</strain>
    </source>
</reference>
<evidence type="ECO:0000313" key="2">
    <source>
        <dbReference type="EMBL" id="QHT93975.1"/>
    </source>
</evidence>